<dbReference type="OrthoDB" id="9801098at2"/>
<dbReference type="EMBL" id="CP036526">
    <property type="protein sequence ID" value="QDT09798.1"/>
    <property type="molecule type" value="Genomic_DNA"/>
</dbReference>
<protein>
    <recommendedName>
        <fullName evidence="3">Lysine decarboxylase</fullName>
    </recommendedName>
</protein>
<gene>
    <name evidence="1" type="ORF">K239x_17490</name>
</gene>
<dbReference type="SUPFAM" id="SSF102405">
    <property type="entry name" value="MCP/YpsA-like"/>
    <property type="match status" value="1"/>
</dbReference>
<dbReference type="InterPro" id="IPR052341">
    <property type="entry name" value="LOG_family_nucleotidases"/>
</dbReference>
<dbReference type="PANTHER" id="PTHR43393">
    <property type="entry name" value="CYTOKININ RIBOSIDE 5'-MONOPHOSPHATE PHOSPHORIBOHYDROLASE"/>
    <property type="match status" value="1"/>
</dbReference>
<dbReference type="PANTHER" id="PTHR43393:SF3">
    <property type="entry name" value="LYSINE DECARBOXYLASE-LIKE PROTEIN"/>
    <property type="match status" value="1"/>
</dbReference>
<reference evidence="1 2" key="1">
    <citation type="submission" date="2019-02" db="EMBL/GenBank/DDBJ databases">
        <title>Deep-cultivation of Planctomycetes and their phenomic and genomic characterization uncovers novel biology.</title>
        <authorList>
            <person name="Wiegand S."/>
            <person name="Jogler M."/>
            <person name="Boedeker C."/>
            <person name="Pinto D."/>
            <person name="Vollmers J."/>
            <person name="Rivas-Marin E."/>
            <person name="Kohn T."/>
            <person name="Peeters S.H."/>
            <person name="Heuer A."/>
            <person name="Rast P."/>
            <person name="Oberbeckmann S."/>
            <person name="Bunk B."/>
            <person name="Jeske O."/>
            <person name="Meyerdierks A."/>
            <person name="Storesund J.E."/>
            <person name="Kallscheuer N."/>
            <person name="Luecker S."/>
            <person name="Lage O.M."/>
            <person name="Pohl T."/>
            <person name="Merkel B.J."/>
            <person name="Hornburger P."/>
            <person name="Mueller R.-W."/>
            <person name="Bruemmer F."/>
            <person name="Labrenz M."/>
            <person name="Spormann A.M."/>
            <person name="Op den Camp H."/>
            <person name="Overmann J."/>
            <person name="Amann R."/>
            <person name="Jetten M.S.M."/>
            <person name="Mascher T."/>
            <person name="Medema M.H."/>
            <person name="Devos D.P."/>
            <person name="Kaster A.-K."/>
            <person name="Ovreas L."/>
            <person name="Rohde M."/>
            <person name="Galperin M.Y."/>
            <person name="Jogler C."/>
        </authorList>
    </citation>
    <scope>NUCLEOTIDE SEQUENCE [LARGE SCALE GENOMIC DNA]</scope>
    <source>
        <strain evidence="1 2">K23_9</strain>
    </source>
</reference>
<keyword evidence="2" id="KW-1185">Reference proteome</keyword>
<evidence type="ECO:0000313" key="1">
    <source>
        <dbReference type="EMBL" id="QDT09798.1"/>
    </source>
</evidence>
<dbReference type="Gene3D" id="3.40.50.450">
    <property type="match status" value="1"/>
</dbReference>
<dbReference type="GO" id="GO:0005829">
    <property type="term" value="C:cytosol"/>
    <property type="evidence" value="ECO:0007669"/>
    <property type="project" value="TreeGrafter"/>
</dbReference>
<proteinExistence type="predicted"/>
<evidence type="ECO:0008006" key="3">
    <source>
        <dbReference type="Google" id="ProtNLM"/>
    </source>
</evidence>
<organism evidence="1 2">
    <name type="scientific">Stieleria marina</name>
    <dbReference type="NCBI Taxonomy" id="1930275"/>
    <lineage>
        <taxon>Bacteria</taxon>
        <taxon>Pseudomonadati</taxon>
        <taxon>Planctomycetota</taxon>
        <taxon>Planctomycetia</taxon>
        <taxon>Pirellulales</taxon>
        <taxon>Pirellulaceae</taxon>
        <taxon>Stieleria</taxon>
    </lineage>
</organism>
<evidence type="ECO:0000313" key="2">
    <source>
        <dbReference type="Proteomes" id="UP000319817"/>
    </source>
</evidence>
<sequence>MRLEFETQAKLRSHLATSNDLRLCVFQGIDLSPFADQLHSADLEHAVLLGCEIPHSLQAKLFDASAIIFPNVPDTPFAKYRGLLYTPEELQNDYRPGDQASYNETVDGRIYQHFKEVGPNPDDAVEALTRRLHDMSITDAMQEFIAGRHVVAVMGGHSMLRSDPLYGQVAMIGRTLTNNGFLVATGGGPGAMEAAHLGAYFATRSEVELADAVSILSAAPLYDPIGPWLDAAFAVVEKYPVMDRQACQSLGIPTWLYGHEPPAHFALTIAKYFANSVREEGLLSISKSGVIFTPGSAGTIQEIFQDACQNHYNSMGVISPMVFLGKQYWTETKPVYPLLKQLASGLPYGDLLSINDDKTEIISAIEEFHSQQAAT</sequence>
<dbReference type="AlphaFoldDB" id="A0A517NRN2"/>
<dbReference type="Proteomes" id="UP000319817">
    <property type="component" value="Chromosome"/>
</dbReference>
<name>A0A517NRN2_9BACT</name>
<accession>A0A517NRN2</accession>